<proteinExistence type="predicted"/>
<name>A0ACC0FL99_9ERIC</name>
<protein>
    <submittedName>
        <fullName evidence="1">Uncharacterized protein</fullName>
    </submittedName>
</protein>
<keyword evidence="2" id="KW-1185">Reference proteome</keyword>
<dbReference type="Proteomes" id="UP001060215">
    <property type="component" value="Chromosome 14"/>
</dbReference>
<organism evidence="1 2">
    <name type="scientific">Camellia lanceoleosa</name>
    <dbReference type="NCBI Taxonomy" id="1840588"/>
    <lineage>
        <taxon>Eukaryota</taxon>
        <taxon>Viridiplantae</taxon>
        <taxon>Streptophyta</taxon>
        <taxon>Embryophyta</taxon>
        <taxon>Tracheophyta</taxon>
        <taxon>Spermatophyta</taxon>
        <taxon>Magnoliopsida</taxon>
        <taxon>eudicotyledons</taxon>
        <taxon>Gunneridae</taxon>
        <taxon>Pentapetalae</taxon>
        <taxon>asterids</taxon>
        <taxon>Ericales</taxon>
        <taxon>Theaceae</taxon>
        <taxon>Camellia</taxon>
    </lineage>
</organism>
<accession>A0ACC0FL99</accession>
<evidence type="ECO:0000313" key="1">
    <source>
        <dbReference type="EMBL" id="KAI7989547.1"/>
    </source>
</evidence>
<evidence type="ECO:0000313" key="2">
    <source>
        <dbReference type="Proteomes" id="UP001060215"/>
    </source>
</evidence>
<sequence length="338" mass="37797">MRRGRMEVRSQAGGLHEMDDGNGRSVRDERGNQLECLINFGPGQTVGSAHDLVISNKHFNFGVQDEAGPNDFQSFKECGPDINEGPNTFPCFKDRGLGIVDRLRAFGSNPKEPIIREDLSIEKAQLGLNDIVDRSCRDFQSFNAVAEDLLEIILASEKMVQDLEEGRFDTHEVLQALEEYGSSESSDSQTEGDSMEDEQVDQDWVLNNLFNADCTTDGEDIEARVGDSSIHSFGLICPVLQISSRDIHEQGVNIDTLRAIVNESTVVSESLQANCIQGHMYDNQGGISGNHVDKEGQVFSNRVKETESWLKELSMRLAQLRRRRCLVLCSYFKLWACL</sequence>
<reference evidence="1 2" key="1">
    <citation type="journal article" date="2022" name="Plant J.">
        <title>Chromosome-level genome of Camellia lanceoleosa provides a valuable resource for understanding genome evolution and self-incompatibility.</title>
        <authorList>
            <person name="Gong W."/>
            <person name="Xiao S."/>
            <person name="Wang L."/>
            <person name="Liao Z."/>
            <person name="Chang Y."/>
            <person name="Mo W."/>
            <person name="Hu G."/>
            <person name="Li W."/>
            <person name="Zhao G."/>
            <person name="Zhu H."/>
            <person name="Hu X."/>
            <person name="Ji K."/>
            <person name="Xiang X."/>
            <person name="Song Q."/>
            <person name="Yuan D."/>
            <person name="Jin S."/>
            <person name="Zhang L."/>
        </authorList>
    </citation>
    <scope>NUCLEOTIDE SEQUENCE [LARGE SCALE GENOMIC DNA]</scope>
    <source>
        <strain evidence="1">SQ_2022a</strain>
    </source>
</reference>
<dbReference type="EMBL" id="CM045771">
    <property type="protein sequence ID" value="KAI7989547.1"/>
    <property type="molecule type" value="Genomic_DNA"/>
</dbReference>
<gene>
    <name evidence="1" type="ORF">LOK49_LG13G00057</name>
</gene>
<comment type="caution">
    <text evidence="1">The sequence shown here is derived from an EMBL/GenBank/DDBJ whole genome shotgun (WGS) entry which is preliminary data.</text>
</comment>